<keyword evidence="2" id="KW-0813">Transport</keyword>
<comment type="subcellular location">
    <subcellularLocation>
        <location evidence="1">Cell envelope</location>
    </subcellularLocation>
</comment>
<dbReference type="Proteomes" id="UP001057580">
    <property type="component" value="Chromosome"/>
</dbReference>
<feature type="region of interest" description="Disordered" evidence="4">
    <location>
        <begin position="24"/>
        <end position="57"/>
    </location>
</feature>
<keyword evidence="7" id="KW-1185">Reference proteome</keyword>
<keyword evidence="3" id="KW-0732">Signal</keyword>
<reference evidence="6" key="1">
    <citation type="submission" date="2022-09" db="EMBL/GenBank/DDBJ databases">
        <title>Diverse halophilic archaea isolated from saline environments.</title>
        <authorList>
            <person name="Cui H.-L."/>
        </authorList>
    </citation>
    <scope>NUCLEOTIDE SEQUENCE</scope>
    <source>
        <strain evidence="6">ZS-35-S2</strain>
    </source>
</reference>
<evidence type="ECO:0000313" key="6">
    <source>
        <dbReference type="EMBL" id="UWM53817.1"/>
    </source>
</evidence>
<dbReference type="AlphaFoldDB" id="A0A9E7R1C2"/>
<protein>
    <submittedName>
        <fullName evidence="6">ABC transporter substrate-binding protein</fullName>
    </submittedName>
</protein>
<dbReference type="InterPro" id="IPR051313">
    <property type="entry name" value="Bact_iron-sidero_bind"/>
</dbReference>
<dbReference type="PANTHER" id="PTHR30532">
    <property type="entry name" value="IRON III DICITRATE-BINDING PERIPLASMIC PROTEIN"/>
    <property type="match status" value="1"/>
</dbReference>
<dbReference type="KEGG" id="ssai:N0B31_16985"/>
<evidence type="ECO:0000256" key="4">
    <source>
        <dbReference type="SAM" id="MobiDB-lite"/>
    </source>
</evidence>
<dbReference type="Gene3D" id="3.40.50.1980">
    <property type="entry name" value="Nitrogenase molybdenum iron protein domain"/>
    <property type="match status" value="2"/>
</dbReference>
<dbReference type="PROSITE" id="PS51318">
    <property type="entry name" value="TAT"/>
    <property type="match status" value="1"/>
</dbReference>
<dbReference type="EMBL" id="CP104003">
    <property type="protein sequence ID" value="UWM53817.1"/>
    <property type="molecule type" value="Genomic_DNA"/>
</dbReference>
<organism evidence="6 7">
    <name type="scientific">Salinirubellus salinus</name>
    <dbReference type="NCBI Taxonomy" id="1364945"/>
    <lineage>
        <taxon>Archaea</taxon>
        <taxon>Methanobacteriati</taxon>
        <taxon>Methanobacteriota</taxon>
        <taxon>Stenosarchaea group</taxon>
        <taxon>Halobacteria</taxon>
        <taxon>Halobacteriales</taxon>
        <taxon>Natronomonadaceae</taxon>
        <taxon>Salinirubellus</taxon>
    </lineage>
</organism>
<evidence type="ECO:0000259" key="5">
    <source>
        <dbReference type="PROSITE" id="PS50983"/>
    </source>
</evidence>
<feature type="domain" description="Fe/B12 periplasmic-binding" evidence="5">
    <location>
        <begin position="74"/>
        <end position="374"/>
    </location>
</feature>
<evidence type="ECO:0000256" key="2">
    <source>
        <dbReference type="ARBA" id="ARBA00022448"/>
    </source>
</evidence>
<dbReference type="InterPro" id="IPR002491">
    <property type="entry name" value="ABC_transptr_periplasmic_BD"/>
</dbReference>
<accession>A0A9E7R1C2</accession>
<dbReference type="Pfam" id="PF01497">
    <property type="entry name" value="Peripla_BP_2"/>
    <property type="match status" value="1"/>
</dbReference>
<proteinExistence type="predicted"/>
<feature type="compositionally biased region" description="Low complexity" evidence="4">
    <location>
        <begin position="24"/>
        <end position="35"/>
    </location>
</feature>
<evidence type="ECO:0000256" key="1">
    <source>
        <dbReference type="ARBA" id="ARBA00004196"/>
    </source>
</evidence>
<dbReference type="GeneID" id="74944153"/>
<dbReference type="InterPro" id="IPR006311">
    <property type="entry name" value="TAT_signal"/>
</dbReference>
<evidence type="ECO:0000256" key="3">
    <source>
        <dbReference type="ARBA" id="ARBA00022729"/>
    </source>
</evidence>
<dbReference type="RefSeq" id="WP_260592811.1">
    <property type="nucleotide sequence ID" value="NZ_CP104003.1"/>
</dbReference>
<gene>
    <name evidence="6" type="ORF">N0B31_16985</name>
</gene>
<name>A0A9E7R1C2_9EURY</name>
<feature type="compositionally biased region" description="Low complexity" evidence="4">
    <location>
        <begin position="42"/>
        <end position="55"/>
    </location>
</feature>
<evidence type="ECO:0000313" key="7">
    <source>
        <dbReference type="Proteomes" id="UP001057580"/>
    </source>
</evidence>
<dbReference type="SUPFAM" id="SSF53807">
    <property type="entry name" value="Helical backbone' metal receptor"/>
    <property type="match status" value="1"/>
</dbReference>
<dbReference type="PANTHER" id="PTHR30532:SF1">
    <property type="entry name" value="IRON(3+)-HYDROXAMATE-BINDING PROTEIN FHUD"/>
    <property type="match status" value="1"/>
</dbReference>
<sequence>MSPGRTRRDVIKYGGIAGGASLLAGCTGNADQTPEPGDDPTETPTESATPTEDPSYTVELSPVGEVTFEEVPSNVMAYSPQYIDMLAALGHADSLNSMGFLGYAETMDYFFTHLDGVDIPPTDDLTQLFSNGSFDKELLYELDSDVHLMDPAWLSGFEGWSKADTEEIRDTVGPFFANRYSRQHTQPPEGWREGYRYYTLWELTGKVSQVFQEPERFEALKAEYESLYGTIRANLPPKDERPQVGLLSYYDGQFYPYKISGPGFGKAHTRPMGAIDAFADSDRTYDENYNAAYDFEGLLEIDPDVILHNFAVTPFYDWTKVQEEVTDNDVGKELTAVKNDRFYASGQSFQGPLQNLLQVEMTAKQLYPEQFGEWPRFEEGDTYPDFDEDEQLFDHARVAAIARGEL</sequence>
<dbReference type="PROSITE" id="PS50983">
    <property type="entry name" value="FE_B12_PBP"/>
    <property type="match status" value="1"/>
</dbReference>
<dbReference type="PROSITE" id="PS51257">
    <property type="entry name" value="PROKAR_LIPOPROTEIN"/>
    <property type="match status" value="1"/>
</dbReference>